<dbReference type="EMBL" id="CAJHNH020000317">
    <property type="protein sequence ID" value="CAG5116895.1"/>
    <property type="molecule type" value="Genomic_DNA"/>
</dbReference>
<name>A0A8S3YN36_9EUPU</name>
<dbReference type="Proteomes" id="UP000678393">
    <property type="component" value="Unassembled WGS sequence"/>
</dbReference>
<dbReference type="Gene3D" id="1.10.533.10">
    <property type="entry name" value="Death Domain, Fas"/>
    <property type="match status" value="1"/>
</dbReference>
<dbReference type="AlphaFoldDB" id="A0A8S3YN36"/>
<evidence type="ECO:0000313" key="2">
    <source>
        <dbReference type="Proteomes" id="UP000678393"/>
    </source>
</evidence>
<reference evidence="1" key="1">
    <citation type="submission" date="2021-04" db="EMBL/GenBank/DDBJ databases">
        <authorList>
            <consortium name="Molecular Ecology Group"/>
        </authorList>
    </citation>
    <scope>NUCLEOTIDE SEQUENCE</scope>
</reference>
<keyword evidence="2" id="KW-1185">Reference proteome</keyword>
<gene>
    <name evidence="1" type="ORF">CUNI_LOCUS2453</name>
</gene>
<organism evidence="1 2">
    <name type="scientific">Candidula unifasciata</name>
    <dbReference type="NCBI Taxonomy" id="100452"/>
    <lineage>
        <taxon>Eukaryota</taxon>
        <taxon>Metazoa</taxon>
        <taxon>Spiralia</taxon>
        <taxon>Lophotrochozoa</taxon>
        <taxon>Mollusca</taxon>
        <taxon>Gastropoda</taxon>
        <taxon>Heterobranchia</taxon>
        <taxon>Euthyneura</taxon>
        <taxon>Panpulmonata</taxon>
        <taxon>Eupulmonata</taxon>
        <taxon>Stylommatophora</taxon>
        <taxon>Helicina</taxon>
        <taxon>Helicoidea</taxon>
        <taxon>Geomitridae</taxon>
        <taxon>Candidula</taxon>
    </lineage>
</organism>
<sequence>MKKEPEVLTDASLTVLARGIGKEQLKGLEIAMYLNIPTTAIVNIINSTTTGFLTDEGSEGDRIAVTSECLQLWKKMTRESKTRDRVRDLERALKDIGKSELAELFAEYHQSGQEINDNIFQ</sequence>
<comment type="caution">
    <text evidence="1">The sequence shown here is derived from an EMBL/GenBank/DDBJ whole genome shotgun (WGS) entry which is preliminary data.</text>
</comment>
<accession>A0A8S3YN36</accession>
<proteinExistence type="predicted"/>
<protein>
    <submittedName>
        <fullName evidence="1">Uncharacterized protein</fullName>
    </submittedName>
</protein>
<dbReference type="OrthoDB" id="6281858at2759"/>
<dbReference type="InterPro" id="IPR011029">
    <property type="entry name" value="DEATH-like_dom_sf"/>
</dbReference>
<evidence type="ECO:0000313" key="1">
    <source>
        <dbReference type="EMBL" id="CAG5116895.1"/>
    </source>
</evidence>